<sequence>MNSKSIIEKEVQENQYIDIRNICSINGSAKFDPNTNITTLTEAINTQAGAIAGKTALDMRRDFTLVADIYLGSNSSGADGIAIAFHRGSIGFIGTMGGGLGILGAPNGIGFEIDTYWKATSDETGDSFGHGQMNGPHAGFVSTNRNANYLTALAPMQKIPAPNNTWRVLTINWDARNNKLIASLQEKNNDSSTRSATPRYQTWELLNPAFDLNQKYTFVIGSATGAANNKHQIGVTLFEAYFTKPSIEANPVDIEIGTAFDPLNYEPIGLKATDEVDGDITDKITVESNDVDTSKPGAYRVKYKVVNSYGESDEKTIEVVVYTKPTITAHDVAIKKDLAFDPLNYESIGLKATDPIDGDITDKITVESNDVDTSKPGKYHVTYKVINSYEQFDVKPIEVIVYTKPTIEAHDVKIKKDTAFDPLNYEPIGLKATDPIDGDITDKITVEFNDVDTSKPGAYRVRYKVVNNYEERDEKIITVTVPVIDDGWENGDPTGWKFFSGETITLEEDEENALNGKWVFYADKHVAIYKQVELKNNTPYQITVYVKPEDKETEKEHIVKVSFKSDSAGQESEQIINERLIDAEQIQKGYRKLTSIPFTPTTIVPNKKPVIIVENFLPGWIGGVRIIVEPTKEEL</sequence>
<accession>A0A073K5A1</accession>
<protein>
    <recommendedName>
        <fullName evidence="1">Pesticidal crystal protein Cry22Aa Ig-like domain-containing protein</fullName>
    </recommendedName>
</protein>
<dbReference type="STRING" id="574375.AZF08_26445"/>
<evidence type="ECO:0000313" key="2">
    <source>
        <dbReference type="EMBL" id="KEK21647.1"/>
    </source>
</evidence>
<dbReference type="InterPro" id="IPR032179">
    <property type="entry name" value="Cry22Aa_Ig-like"/>
</dbReference>
<dbReference type="InterPro" id="IPR056573">
    <property type="entry name" value="Lectin_L-type_dom"/>
</dbReference>
<dbReference type="eggNOG" id="COG3227">
    <property type="taxonomic scope" value="Bacteria"/>
</dbReference>
<dbReference type="InterPro" id="IPR013320">
    <property type="entry name" value="ConA-like_dom_sf"/>
</dbReference>
<proteinExistence type="predicted"/>
<name>A0A073K5A1_9BACI</name>
<feature type="domain" description="Pesticidal crystal protein Cry22Aa Ig-like" evidence="1">
    <location>
        <begin position="251"/>
        <end position="320"/>
    </location>
</feature>
<organism evidence="2 3">
    <name type="scientific">Bacillus gaemokensis</name>
    <dbReference type="NCBI Taxonomy" id="574375"/>
    <lineage>
        <taxon>Bacteria</taxon>
        <taxon>Bacillati</taxon>
        <taxon>Bacillota</taxon>
        <taxon>Bacilli</taxon>
        <taxon>Bacillales</taxon>
        <taxon>Bacillaceae</taxon>
        <taxon>Bacillus</taxon>
        <taxon>Bacillus cereus group</taxon>
    </lineage>
</organism>
<dbReference type="OrthoDB" id="2195004at2"/>
<dbReference type="Pfam" id="PF18483">
    <property type="entry name" value="Lectin_L-type_dom"/>
    <property type="match status" value="1"/>
</dbReference>
<feature type="domain" description="Pesticidal crystal protein Cry22Aa Ig-like" evidence="1">
    <location>
        <begin position="344"/>
        <end position="389"/>
    </location>
</feature>
<dbReference type="AlphaFoldDB" id="A0A073K5A1"/>
<dbReference type="InterPro" id="IPR013783">
    <property type="entry name" value="Ig-like_fold"/>
</dbReference>
<comment type="caution">
    <text evidence="2">The sequence shown here is derived from an EMBL/GenBank/DDBJ whole genome shotgun (WGS) entry which is preliminary data.</text>
</comment>
<dbReference type="Gene3D" id="2.60.120.260">
    <property type="entry name" value="Galactose-binding domain-like"/>
    <property type="match status" value="1"/>
</dbReference>
<dbReference type="EMBL" id="JOTM01000073">
    <property type="protein sequence ID" value="KEK21647.1"/>
    <property type="molecule type" value="Genomic_DNA"/>
</dbReference>
<dbReference type="Gene3D" id="2.60.40.10">
    <property type="entry name" value="Immunoglobulins"/>
    <property type="match status" value="3"/>
</dbReference>
<feature type="domain" description="Pesticidal crystal protein Cry22Aa Ig-like" evidence="1">
    <location>
        <begin position="424"/>
        <end position="481"/>
    </location>
</feature>
<reference evidence="2 3" key="1">
    <citation type="submission" date="2014-06" db="EMBL/GenBank/DDBJ databases">
        <title>Draft genome sequence of Bacillus gaemokensis JCM 15801 (MCCC 1A00707).</title>
        <authorList>
            <person name="Lai Q."/>
            <person name="Liu Y."/>
            <person name="Shao Z."/>
        </authorList>
    </citation>
    <scope>NUCLEOTIDE SEQUENCE [LARGE SCALE GENOMIC DNA]</scope>
    <source>
        <strain evidence="2 3">JCM 15801</strain>
    </source>
</reference>
<evidence type="ECO:0000259" key="1">
    <source>
        <dbReference type="Pfam" id="PF16403"/>
    </source>
</evidence>
<dbReference type="Gene3D" id="2.60.120.200">
    <property type="match status" value="1"/>
</dbReference>
<dbReference type="eggNOG" id="COG5492">
    <property type="taxonomic scope" value="Bacteria"/>
</dbReference>
<evidence type="ECO:0000313" key="3">
    <source>
        <dbReference type="Proteomes" id="UP000027778"/>
    </source>
</evidence>
<dbReference type="RefSeq" id="WP_033679017.1">
    <property type="nucleotide sequence ID" value="NZ_JOTM01000073.1"/>
</dbReference>
<dbReference type="SUPFAM" id="SSF49899">
    <property type="entry name" value="Concanavalin A-like lectins/glucanases"/>
    <property type="match status" value="1"/>
</dbReference>
<dbReference type="CDD" id="cd01951">
    <property type="entry name" value="lectin_L-type"/>
    <property type="match status" value="1"/>
</dbReference>
<dbReference type="Proteomes" id="UP000027778">
    <property type="component" value="Unassembled WGS sequence"/>
</dbReference>
<gene>
    <name evidence="2" type="ORF">BAGA_27530</name>
</gene>
<dbReference type="Pfam" id="PF16403">
    <property type="entry name" value="Bact_surface_Ig-like"/>
    <property type="match status" value="3"/>
</dbReference>
<keyword evidence="3" id="KW-1185">Reference proteome</keyword>